<evidence type="ECO:0000313" key="2">
    <source>
        <dbReference type="Proteomes" id="UP001055879"/>
    </source>
</evidence>
<dbReference type="EMBL" id="CM042059">
    <property type="protein sequence ID" value="KAI3680684.1"/>
    <property type="molecule type" value="Genomic_DNA"/>
</dbReference>
<sequence>MVDDGTTRVDTIRPNTDRIRPENNPRLKPSKTKNPQISSFQLTNPERDLHFFEQNLQKSPSKTPNSNKSTTRFPPNSTS</sequence>
<organism evidence="1 2">
    <name type="scientific">Arctium lappa</name>
    <name type="common">Greater burdock</name>
    <name type="synonym">Lappa major</name>
    <dbReference type="NCBI Taxonomy" id="4217"/>
    <lineage>
        <taxon>Eukaryota</taxon>
        <taxon>Viridiplantae</taxon>
        <taxon>Streptophyta</taxon>
        <taxon>Embryophyta</taxon>
        <taxon>Tracheophyta</taxon>
        <taxon>Spermatophyta</taxon>
        <taxon>Magnoliopsida</taxon>
        <taxon>eudicotyledons</taxon>
        <taxon>Gunneridae</taxon>
        <taxon>Pentapetalae</taxon>
        <taxon>asterids</taxon>
        <taxon>campanulids</taxon>
        <taxon>Asterales</taxon>
        <taxon>Asteraceae</taxon>
        <taxon>Carduoideae</taxon>
        <taxon>Cardueae</taxon>
        <taxon>Arctiinae</taxon>
        <taxon>Arctium</taxon>
    </lineage>
</organism>
<evidence type="ECO:0000313" key="1">
    <source>
        <dbReference type="EMBL" id="KAI3680684.1"/>
    </source>
</evidence>
<comment type="caution">
    <text evidence="1">The sequence shown here is derived from an EMBL/GenBank/DDBJ whole genome shotgun (WGS) entry which is preliminary data.</text>
</comment>
<reference evidence="2" key="1">
    <citation type="journal article" date="2022" name="Mol. Ecol. Resour.">
        <title>The genomes of chicory, endive, great burdock and yacon provide insights into Asteraceae palaeo-polyploidization history and plant inulin production.</title>
        <authorList>
            <person name="Fan W."/>
            <person name="Wang S."/>
            <person name="Wang H."/>
            <person name="Wang A."/>
            <person name="Jiang F."/>
            <person name="Liu H."/>
            <person name="Zhao H."/>
            <person name="Xu D."/>
            <person name="Zhang Y."/>
        </authorList>
    </citation>
    <scope>NUCLEOTIDE SEQUENCE [LARGE SCALE GENOMIC DNA]</scope>
    <source>
        <strain evidence="2">cv. Niubang</strain>
    </source>
</reference>
<name>A0ACB8Y740_ARCLA</name>
<accession>A0ACB8Y740</accession>
<reference evidence="1 2" key="2">
    <citation type="journal article" date="2022" name="Mol. Ecol. Resour.">
        <title>The genomes of chicory, endive, great burdock and yacon provide insights into Asteraceae paleo-polyploidization history and plant inulin production.</title>
        <authorList>
            <person name="Fan W."/>
            <person name="Wang S."/>
            <person name="Wang H."/>
            <person name="Wang A."/>
            <person name="Jiang F."/>
            <person name="Liu H."/>
            <person name="Zhao H."/>
            <person name="Xu D."/>
            <person name="Zhang Y."/>
        </authorList>
    </citation>
    <scope>NUCLEOTIDE SEQUENCE [LARGE SCALE GENOMIC DNA]</scope>
    <source>
        <strain evidence="2">cv. Niubang</strain>
    </source>
</reference>
<gene>
    <name evidence="1" type="ORF">L6452_35457</name>
</gene>
<keyword evidence="2" id="KW-1185">Reference proteome</keyword>
<protein>
    <submittedName>
        <fullName evidence="1">Uncharacterized protein</fullName>
    </submittedName>
</protein>
<proteinExistence type="predicted"/>
<dbReference type="Proteomes" id="UP001055879">
    <property type="component" value="Linkage Group LG13"/>
</dbReference>